<dbReference type="GO" id="GO:0006364">
    <property type="term" value="P:rRNA processing"/>
    <property type="evidence" value="ECO:0007669"/>
    <property type="project" value="UniProtKB-UniRule"/>
</dbReference>
<feature type="region of interest" description="Disordered" evidence="10">
    <location>
        <begin position="88"/>
        <end position="111"/>
    </location>
</feature>
<evidence type="ECO:0000256" key="9">
    <source>
        <dbReference type="HAMAP-Rule" id="MF_00104"/>
    </source>
</evidence>
<dbReference type="InterPro" id="IPR014720">
    <property type="entry name" value="dsRBD_dom"/>
</dbReference>
<keyword evidence="5 9" id="KW-0540">Nuclease</keyword>
<organism evidence="13 14">
    <name type="scientific">Allorhodopirellula heiligendammensis</name>
    <dbReference type="NCBI Taxonomy" id="2714739"/>
    <lineage>
        <taxon>Bacteria</taxon>
        <taxon>Pseudomonadati</taxon>
        <taxon>Planctomycetota</taxon>
        <taxon>Planctomycetia</taxon>
        <taxon>Pirellulales</taxon>
        <taxon>Pirellulaceae</taxon>
        <taxon>Allorhodopirellula</taxon>
    </lineage>
</organism>
<dbReference type="PROSITE" id="PS50142">
    <property type="entry name" value="RNASE_3_2"/>
    <property type="match status" value="1"/>
</dbReference>
<keyword evidence="9" id="KW-0819">tRNA processing</keyword>
<keyword evidence="8 9" id="KW-0694">RNA-binding</keyword>
<dbReference type="GO" id="GO:0019843">
    <property type="term" value="F:rRNA binding"/>
    <property type="evidence" value="ECO:0007669"/>
    <property type="project" value="UniProtKB-KW"/>
</dbReference>
<keyword evidence="9" id="KW-0460">Magnesium</keyword>
<dbReference type="HAMAP" id="MF_00104">
    <property type="entry name" value="RNase_III"/>
    <property type="match status" value="1"/>
</dbReference>
<feature type="active site" evidence="9">
    <location>
        <position position="204"/>
    </location>
</feature>
<dbReference type="SMART" id="SM00535">
    <property type="entry name" value="RIBOc"/>
    <property type="match status" value="1"/>
</dbReference>
<comment type="similarity">
    <text evidence="2">Belongs to the ribonuclease III family.</text>
</comment>
<dbReference type="GO" id="GO:0010468">
    <property type="term" value="P:regulation of gene expression"/>
    <property type="evidence" value="ECO:0007669"/>
    <property type="project" value="TreeGrafter"/>
</dbReference>
<dbReference type="EMBL" id="SJPU01000002">
    <property type="protein sequence ID" value="TWU15775.1"/>
    <property type="molecule type" value="Genomic_DNA"/>
</dbReference>
<dbReference type="InterPro" id="IPR011907">
    <property type="entry name" value="RNase_III"/>
</dbReference>
<evidence type="ECO:0000256" key="6">
    <source>
        <dbReference type="ARBA" id="ARBA00022759"/>
    </source>
</evidence>
<comment type="subunit">
    <text evidence="9">Homodimer.</text>
</comment>
<comment type="function">
    <text evidence="9">Digests double-stranded RNA. Involved in the processing of primary rRNA transcript to yield the immediate precursors to the large and small rRNAs (23S and 16S). Processes some mRNAs, and tRNAs when they are encoded in the rRNA operon. Processes pre-crRNA and tracrRNA of type II CRISPR loci if present in the organism.</text>
</comment>
<feature type="active site" evidence="9">
    <location>
        <position position="275"/>
    </location>
</feature>
<dbReference type="GO" id="GO:0006397">
    <property type="term" value="P:mRNA processing"/>
    <property type="evidence" value="ECO:0007669"/>
    <property type="project" value="UniProtKB-UniRule"/>
</dbReference>
<dbReference type="Proteomes" id="UP000319908">
    <property type="component" value="Unassembled WGS sequence"/>
</dbReference>
<gene>
    <name evidence="9 13" type="primary">rnc</name>
    <name evidence="13" type="ORF">Poly21_29770</name>
</gene>
<keyword evidence="3 9" id="KW-0698">rRNA processing</keyword>
<comment type="catalytic activity">
    <reaction evidence="1 9">
        <text>Endonucleolytic cleavage to 5'-phosphomonoester.</text>
        <dbReference type="EC" id="3.1.26.3"/>
    </reaction>
</comment>
<feature type="domain" description="DRBM" evidence="11">
    <location>
        <begin position="313"/>
        <end position="382"/>
    </location>
</feature>
<evidence type="ECO:0000256" key="4">
    <source>
        <dbReference type="ARBA" id="ARBA00022664"/>
    </source>
</evidence>
<dbReference type="PANTHER" id="PTHR11207">
    <property type="entry name" value="RIBONUCLEASE III"/>
    <property type="match status" value="1"/>
</dbReference>
<dbReference type="Gene3D" id="3.30.160.20">
    <property type="match status" value="1"/>
</dbReference>
<keyword evidence="14" id="KW-1185">Reference proteome</keyword>
<dbReference type="GO" id="GO:0005737">
    <property type="term" value="C:cytoplasm"/>
    <property type="evidence" value="ECO:0007669"/>
    <property type="project" value="UniProtKB-SubCell"/>
</dbReference>
<evidence type="ECO:0000256" key="2">
    <source>
        <dbReference type="ARBA" id="ARBA00010183"/>
    </source>
</evidence>
<dbReference type="SMART" id="SM00358">
    <property type="entry name" value="DSRM"/>
    <property type="match status" value="1"/>
</dbReference>
<dbReference type="EC" id="3.1.26.3" evidence="9"/>
<evidence type="ECO:0000259" key="12">
    <source>
        <dbReference type="PROSITE" id="PS50142"/>
    </source>
</evidence>
<evidence type="ECO:0000259" key="11">
    <source>
        <dbReference type="PROSITE" id="PS50137"/>
    </source>
</evidence>
<name>A0A5C6BUR4_9BACT</name>
<keyword evidence="9" id="KW-0699">rRNA-binding</keyword>
<evidence type="ECO:0000313" key="13">
    <source>
        <dbReference type="EMBL" id="TWU15775.1"/>
    </source>
</evidence>
<sequence length="400" mass="43714">MFRLQRASETSVDHGSAERSGRGLILGRMLWRILPHLSILATRTQSLTGGRNDPFGHRRGTEVTKKSLRLFSSIDGFALSASPFESESADDLRDSKIPEPIPQPEVAPPSVALPADVEQQTDEERAGPGQFVADQRVAHPGSIHLVDAAAVGEPYSDSNAKLQRCQEILRYQFQDLSLLKSALTHASGASNRLSSNERLEFLGDAVLGMTVCQWLFETYPEYSEGDLTKIKSAVVSRRTCGRTATKLGLDECLIVGRGVTRNRSYPRSLVSDVFESIIAALYLDGGADVVRDRLKEWLAEEVRLSVETQGSGNHKSVLQQHAQRELAATPVYKLIREMGPDHRKAFLIGAVIGPQAFPPAWGNNKKDAEQRAAANALATLHDQPIPHVCDEGDGATKPAH</sequence>
<reference evidence="13 14" key="1">
    <citation type="journal article" date="2020" name="Antonie Van Leeuwenhoek">
        <title>Rhodopirellula heiligendammensis sp. nov., Rhodopirellula pilleata sp. nov., and Rhodopirellula solitaria sp. nov. isolated from natural or artificial marine surfaces in Northern Germany and California, USA, and emended description of the genus Rhodopirellula.</title>
        <authorList>
            <person name="Kallscheuer N."/>
            <person name="Wiegand S."/>
            <person name="Jogler M."/>
            <person name="Boedeker C."/>
            <person name="Peeters S.H."/>
            <person name="Rast P."/>
            <person name="Heuer A."/>
            <person name="Jetten M.S.M."/>
            <person name="Rohde M."/>
            <person name="Jogler C."/>
        </authorList>
    </citation>
    <scope>NUCLEOTIDE SEQUENCE [LARGE SCALE GENOMIC DNA]</scope>
    <source>
        <strain evidence="13 14">Poly21</strain>
    </source>
</reference>
<dbReference type="AlphaFoldDB" id="A0A5C6BUR4"/>
<dbReference type="CDD" id="cd10845">
    <property type="entry name" value="DSRM_RNAse_III_family"/>
    <property type="match status" value="1"/>
</dbReference>
<proteinExistence type="inferred from homology"/>
<comment type="cofactor">
    <cofactor evidence="9">
        <name>Mg(2+)</name>
        <dbReference type="ChEBI" id="CHEBI:18420"/>
    </cofactor>
</comment>
<keyword evidence="9" id="KW-0479">Metal-binding</keyword>
<dbReference type="CDD" id="cd00593">
    <property type="entry name" value="RIBOc"/>
    <property type="match status" value="1"/>
</dbReference>
<dbReference type="InterPro" id="IPR036389">
    <property type="entry name" value="RNase_III_sf"/>
</dbReference>
<evidence type="ECO:0000313" key="14">
    <source>
        <dbReference type="Proteomes" id="UP000319908"/>
    </source>
</evidence>
<evidence type="ECO:0000256" key="10">
    <source>
        <dbReference type="SAM" id="MobiDB-lite"/>
    </source>
</evidence>
<keyword evidence="7 9" id="KW-0378">Hydrolase</keyword>
<keyword evidence="9" id="KW-0963">Cytoplasm</keyword>
<dbReference type="GO" id="GO:0003725">
    <property type="term" value="F:double-stranded RNA binding"/>
    <property type="evidence" value="ECO:0007669"/>
    <property type="project" value="TreeGrafter"/>
</dbReference>
<evidence type="ECO:0000256" key="7">
    <source>
        <dbReference type="ARBA" id="ARBA00022801"/>
    </source>
</evidence>
<dbReference type="Pfam" id="PF00035">
    <property type="entry name" value="dsrm"/>
    <property type="match status" value="1"/>
</dbReference>
<dbReference type="PANTHER" id="PTHR11207:SF0">
    <property type="entry name" value="RIBONUCLEASE 3"/>
    <property type="match status" value="1"/>
</dbReference>
<feature type="binding site" evidence="9">
    <location>
        <position position="200"/>
    </location>
    <ligand>
        <name>Mg(2+)</name>
        <dbReference type="ChEBI" id="CHEBI:18420"/>
    </ligand>
</feature>
<comment type="caution">
    <text evidence="13">The sequence shown here is derived from an EMBL/GenBank/DDBJ whole genome shotgun (WGS) entry which is preliminary data.</text>
</comment>
<keyword evidence="4 9" id="KW-0507">mRNA processing</keyword>
<evidence type="ECO:0000256" key="8">
    <source>
        <dbReference type="ARBA" id="ARBA00022884"/>
    </source>
</evidence>
<evidence type="ECO:0000256" key="5">
    <source>
        <dbReference type="ARBA" id="ARBA00022722"/>
    </source>
</evidence>
<dbReference type="Gene3D" id="1.10.1520.10">
    <property type="entry name" value="Ribonuclease III domain"/>
    <property type="match status" value="1"/>
</dbReference>
<feature type="domain" description="RNase III" evidence="12">
    <location>
        <begin position="162"/>
        <end position="286"/>
    </location>
</feature>
<dbReference type="FunFam" id="1.10.1520.10:FF:000001">
    <property type="entry name" value="Ribonuclease 3"/>
    <property type="match status" value="1"/>
</dbReference>
<evidence type="ECO:0000256" key="3">
    <source>
        <dbReference type="ARBA" id="ARBA00022552"/>
    </source>
</evidence>
<protein>
    <recommendedName>
        <fullName evidence="9">Ribonuclease 3</fullName>
        <ecNumber evidence="9">3.1.26.3</ecNumber>
    </recommendedName>
    <alternativeName>
        <fullName evidence="9">Ribonuclease III</fullName>
        <shortName evidence="9">RNase III</shortName>
    </alternativeName>
</protein>
<dbReference type="SUPFAM" id="SSF54768">
    <property type="entry name" value="dsRNA-binding domain-like"/>
    <property type="match status" value="1"/>
</dbReference>
<feature type="binding site" evidence="9">
    <location>
        <position position="275"/>
    </location>
    <ligand>
        <name>Mg(2+)</name>
        <dbReference type="ChEBI" id="CHEBI:18420"/>
    </ligand>
</feature>
<dbReference type="Pfam" id="PF14622">
    <property type="entry name" value="Ribonucleas_3_3"/>
    <property type="match status" value="1"/>
</dbReference>
<dbReference type="GO" id="GO:0008033">
    <property type="term" value="P:tRNA processing"/>
    <property type="evidence" value="ECO:0007669"/>
    <property type="project" value="UniProtKB-KW"/>
</dbReference>
<accession>A0A5C6BUR4</accession>
<evidence type="ECO:0000256" key="1">
    <source>
        <dbReference type="ARBA" id="ARBA00000109"/>
    </source>
</evidence>
<dbReference type="NCBIfam" id="TIGR02191">
    <property type="entry name" value="RNaseIII"/>
    <property type="match status" value="1"/>
</dbReference>
<keyword evidence="6 9" id="KW-0255">Endonuclease</keyword>
<dbReference type="SUPFAM" id="SSF69065">
    <property type="entry name" value="RNase III domain-like"/>
    <property type="match status" value="1"/>
</dbReference>
<comment type="subcellular location">
    <subcellularLocation>
        <location evidence="9">Cytoplasm</location>
    </subcellularLocation>
</comment>
<dbReference type="PROSITE" id="PS00517">
    <property type="entry name" value="RNASE_3_1"/>
    <property type="match status" value="1"/>
</dbReference>
<dbReference type="GO" id="GO:0046872">
    <property type="term" value="F:metal ion binding"/>
    <property type="evidence" value="ECO:0007669"/>
    <property type="project" value="UniProtKB-KW"/>
</dbReference>
<dbReference type="GO" id="GO:0004525">
    <property type="term" value="F:ribonuclease III activity"/>
    <property type="evidence" value="ECO:0007669"/>
    <property type="project" value="UniProtKB-UniRule"/>
</dbReference>
<dbReference type="PROSITE" id="PS50137">
    <property type="entry name" value="DS_RBD"/>
    <property type="match status" value="1"/>
</dbReference>
<feature type="binding site" evidence="9">
    <location>
        <position position="272"/>
    </location>
    <ligand>
        <name>Mg(2+)</name>
        <dbReference type="ChEBI" id="CHEBI:18420"/>
    </ligand>
</feature>
<dbReference type="InterPro" id="IPR000999">
    <property type="entry name" value="RNase_III_dom"/>
</dbReference>